<dbReference type="Proteomes" id="UP001164539">
    <property type="component" value="Chromosome 4"/>
</dbReference>
<evidence type="ECO:0000313" key="1">
    <source>
        <dbReference type="EMBL" id="KAJ4719977.1"/>
    </source>
</evidence>
<proteinExistence type="predicted"/>
<keyword evidence="2" id="KW-1185">Reference proteome</keyword>
<comment type="caution">
    <text evidence="1">The sequence shown here is derived from an EMBL/GenBank/DDBJ whole genome shotgun (WGS) entry which is preliminary data.</text>
</comment>
<organism evidence="1 2">
    <name type="scientific">Melia azedarach</name>
    <name type="common">Chinaberry tree</name>
    <dbReference type="NCBI Taxonomy" id="155640"/>
    <lineage>
        <taxon>Eukaryota</taxon>
        <taxon>Viridiplantae</taxon>
        <taxon>Streptophyta</taxon>
        <taxon>Embryophyta</taxon>
        <taxon>Tracheophyta</taxon>
        <taxon>Spermatophyta</taxon>
        <taxon>Magnoliopsida</taxon>
        <taxon>eudicotyledons</taxon>
        <taxon>Gunneridae</taxon>
        <taxon>Pentapetalae</taxon>
        <taxon>rosids</taxon>
        <taxon>malvids</taxon>
        <taxon>Sapindales</taxon>
        <taxon>Meliaceae</taxon>
        <taxon>Melia</taxon>
    </lineage>
</organism>
<dbReference type="EMBL" id="CM051397">
    <property type="protein sequence ID" value="KAJ4719977.1"/>
    <property type="molecule type" value="Genomic_DNA"/>
</dbReference>
<accession>A0ACC1Y888</accession>
<name>A0ACC1Y888_MELAZ</name>
<sequence>MTGLGSSCGACKFLRRRCTSDCIFAPYFCYDQAATHFAAVHKVFGASNVSKLLLHLPVQNRSDAAITISYEALARTRDPIYGCVAHIFALQQQVANLQGEIEFLENYMANHLIGVVCGGNSQAPNEPCGQSYFPPDLDATNTLYYQNQQPDQLLLNHEGNINASQAFNGQMNTELPSLQGWEEQNFLPDSSPNDALRILDGTEQENFAYNPWFDINGNATNLQGPTW</sequence>
<gene>
    <name evidence="1" type="ORF">OWV82_007879</name>
</gene>
<reference evidence="1 2" key="1">
    <citation type="journal article" date="2023" name="Science">
        <title>Complex scaffold remodeling in plant triterpene biosynthesis.</title>
        <authorList>
            <person name="De La Pena R."/>
            <person name="Hodgson H."/>
            <person name="Liu J.C."/>
            <person name="Stephenson M.J."/>
            <person name="Martin A.C."/>
            <person name="Owen C."/>
            <person name="Harkess A."/>
            <person name="Leebens-Mack J."/>
            <person name="Jimenez L.E."/>
            <person name="Osbourn A."/>
            <person name="Sattely E.S."/>
        </authorList>
    </citation>
    <scope>NUCLEOTIDE SEQUENCE [LARGE SCALE GENOMIC DNA]</scope>
    <source>
        <strain evidence="2">cv. JPN11</strain>
        <tissue evidence="1">Leaf</tissue>
    </source>
</reference>
<evidence type="ECO:0000313" key="2">
    <source>
        <dbReference type="Proteomes" id="UP001164539"/>
    </source>
</evidence>
<protein>
    <submittedName>
        <fullName evidence="1">LOB domain-containing protein</fullName>
    </submittedName>
</protein>